<feature type="coiled-coil region" evidence="1">
    <location>
        <begin position="80"/>
        <end position="107"/>
    </location>
</feature>
<dbReference type="RefSeq" id="WP_188456894.1">
    <property type="nucleotide sequence ID" value="NZ_BMFR01000029.1"/>
</dbReference>
<evidence type="ECO:0000256" key="1">
    <source>
        <dbReference type="SAM" id="Coils"/>
    </source>
</evidence>
<dbReference type="SUPFAM" id="SSF109854">
    <property type="entry name" value="DinB/YfiT-like putative metalloenzymes"/>
    <property type="match status" value="1"/>
</dbReference>
<keyword evidence="4" id="KW-1185">Reference proteome</keyword>
<evidence type="ECO:0000313" key="4">
    <source>
        <dbReference type="Proteomes" id="UP000622860"/>
    </source>
</evidence>
<dbReference type="InterPro" id="IPR024775">
    <property type="entry name" value="DinB-like"/>
</dbReference>
<dbReference type="Pfam" id="PF12867">
    <property type="entry name" value="DinB_2"/>
    <property type="match status" value="1"/>
</dbReference>
<reference evidence="3" key="1">
    <citation type="journal article" date="2014" name="Int. J. Syst. Evol. Microbiol.">
        <title>Complete genome sequence of Corynebacterium casei LMG S-19264T (=DSM 44701T), isolated from a smear-ripened cheese.</title>
        <authorList>
            <consortium name="US DOE Joint Genome Institute (JGI-PGF)"/>
            <person name="Walter F."/>
            <person name="Albersmeier A."/>
            <person name="Kalinowski J."/>
            <person name="Ruckert C."/>
        </authorList>
    </citation>
    <scope>NUCLEOTIDE SEQUENCE</scope>
    <source>
        <strain evidence="3">CGMCC 1.12754</strain>
    </source>
</reference>
<evidence type="ECO:0000259" key="2">
    <source>
        <dbReference type="Pfam" id="PF12867"/>
    </source>
</evidence>
<protein>
    <submittedName>
        <fullName evidence="3">Formate dehydrogenase</fullName>
    </submittedName>
</protein>
<comment type="caution">
    <text evidence="3">The sequence shown here is derived from an EMBL/GenBank/DDBJ whole genome shotgun (WGS) entry which is preliminary data.</text>
</comment>
<gene>
    <name evidence="3" type="ORF">GCM10011398_37360</name>
</gene>
<dbReference type="InterPro" id="IPR034660">
    <property type="entry name" value="DinB/YfiT-like"/>
</dbReference>
<name>A0A917HSG1_9BACI</name>
<proteinExistence type="predicted"/>
<accession>A0A917HSG1</accession>
<reference evidence="3" key="2">
    <citation type="submission" date="2020-09" db="EMBL/GenBank/DDBJ databases">
        <authorList>
            <person name="Sun Q."/>
            <person name="Zhou Y."/>
        </authorList>
    </citation>
    <scope>NUCLEOTIDE SEQUENCE</scope>
    <source>
        <strain evidence="3">CGMCC 1.12754</strain>
    </source>
</reference>
<evidence type="ECO:0000313" key="3">
    <source>
        <dbReference type="EMBL" id="GGG87946.1"/>
    </source>
</evidence>
<feature type="domain" description="DinB-like" evidence="2">
    <location>
        <begin position="8"/>
        <end position="139"/>
    </location>
</feature>
<dbReference type="AlphaFoldDB" id="A0A917HSG1"/>
<keyword evidence="1" id="KW-0175">Coiled coil</keyword>
<organism evidence="3 4">
    <name type="scientific">Virgibacillus oceani</name>
    <dbReference type="NCBI Taxonomy" id="1479511"/>
    <lineage>
        <taxon>Bacteria</taxon>
        <taxon>Bacillati</taxon>
        <taxon>Bacillota</taxon>
        <taxon>Bacilli</taxon>
        <taxon>Bacillales</taxon>
        <taxon>Bacillaceae</taxon>
        <taxon>Virgibacillus</taxon>
    </lineage>
</organism>
<dbReference type="Proteomes" id="UP000622860">
    <property type="component" value="Unassembled WGS sequence"/>
</dbReference>
<dbReference type="EMBL" id="BMFR01000029">
    <property type="protein sequence ID" value="GGG87946.1"/>
    <property type="molecule type" value="Genomic_DNA"/>
</dbReference>
<sequence>MTRIDFPRNGFIKFAKGLDERIVDVQPHGFNNTIHWHIGHVLVSTEGFLFGYPKQSANIPESYHEFFATGTKPADWSTDAPSLSELIEHLEQQLARINNLSDEFLAKEIPFTLPFGNFKTYEDLYDFSIYHESDHLGQIKAMKRIIEAK</sequence>
<dbReference type="Gene3D" id="1.20.120.450">
    <property type="entry name" value="dinb family like domain"/>
    <property type="match status" value="1"/>
</dbReference>